<keyword evidence="1" id="KW-1133">Transmembrane helix</keyword>
<name>A0A2P2P8H0_RHIMU</name>
<keyword evidence="1" id="KW-0472">Membrane</keyword>
<accession>A0A2P2P8H0</accession>
<reference evidence="2" key="1">
    <citation type="submission" date="2018-02" db="EMBL/GenBank/DDBJ databases">
        <title>Rhizophora mucronata_Transcriptome.</title>
        <authorList>
            <person name="Meera S.P."/>
            <person name="Sreeshan A."/>
            <person name="Augustine A."/>
        </authorList>
    </citation>
    <scope>NUCLEOTIDE SEQUENCE</scope>
    <source>
        <tissue evidence="2">Leaf</tissue>
    </source>
</reference>
<organism evidence="2">
    <name type="scientific">Rhizophora mucronata</name>
    <name type="common">Asiatic mangrove</name>
    <dbReference type="NCBI Taxonomy" id="61149"/>
    <lineage>
        <taxon>Eukaryota</taxon>
        <taxon>Viridiplantae</taxon>
        <taxon>Streptophyta</taxon>
        <taxon>Embryophyta</taxon>
        <taxon>Tracheophyta</taxon>
        <taxon>Spermatophyta</taxon>
        <taxon>Magnoliopsida</taxon>
        <taxon>eudicotyledons</taxon>
        <taxon>Gunneridae</taxon>
        <taxon>Pentapetalae</taxon>
        <taxon>rosids</taxon>
        <taxon>fabids</taxon>
        <taxon>Malpighiales</taxon>
        <taxon>Rhizophoraceae</taxon>
        <taxon>Rhizophora</taxon>
    </lineage>
</organism>
<sequence length="47" mass="5557">MLTCHVNRFVFCIQTYWRRGVASGMLLSLTFIPNLLDFLFFHCPLHP</sequence>
<dbReference type="AlphaFoldDB" id="A0A2P2P8H0"/>
<evidence type="ECO:0000256" key="1">
    <source>
        <dbReference type="SAM" id="Phobius"/>
    </source>
</evidence>
<feature type="transmembrane region" description="Helical" evidence="1">
    <location>
        <begin position="21"/>
        <end position="41"/>
    </location>
</feature>
<evidence type="ECO:0000313" key="2">
    <source>
        <dbReference type="EMBL" id="MBX50999.1"/>
    </source>
</evidence>
<protein>
    <submittedName>
        <fullName evidence="2">Uncharacterized protein</fullName>
    </submittedName>
</protein>
<proteinExistence type="predicted"/>
<dbReference type="EMBL" id="GGEC01070515">
    <property type="protein sequence ID" value="MBX50999.1"/>
    <property type="molecule type" value="Transcribed_RNA"/>
</dbReference>
<keyword evidence="1" id="KW-0812">Transmembrane</keyword>